<feature type="compositionally biased region" description="Basic and acidic residues" evidence="1">
    <location>
        <begin position="422"/>
        <end position="440"/>
    </location>
</feature>
<accession>A0A518C5D3</accession>
<dbReference type="InterPro" id="IPR025567">
    <property type="entry name" value="DUF4332"/>
</dbReference>
<keyword evidence="5" id="KW-1185">Reference proteome</keyword>
<dbReference type="OrthoDB" id="268732at2"/>
<evidence type="ECO:0000259" key="2">
    <source>
        <dbReference type="Pfam" id="PF00882"/>
    </source>
</evidence>
<dbReference type="CDD" id="cd10981">
    <property type="entry name" value="ZnPC_S1P1"/>
    <property type="match status" value="1"/>
</dbReference>
<dbReference type="RefSeq" id="WP_144971400.1">
    <property type="nucleotide sequence ID" value="NZ_CP036289.1"/>
</dbReference>
<dbReference type="GO" id="GO:0016788">
    <property type="term" value="F:hydrolase activity, acting on ester bonds"/>
    <property type="evidence" value="ECO:0007669"/>
    <property type="project" value="InterPro"/>
</dbReference>
<feature type="region of interest" description="Disordered" evidence="1">
    <location>
        <begin position="293"/>
        <end position="467"/>
    </location>
</feature>
<feature type="domain" description="DUF4332" evidence="3">
    <location>
        <begin position="493"/>
        <end position="616"/>
    </location>
</feature>
<dbReference type="InterPro" id="IPR029002">
    <property type="entry name" value="PLPC/GPLD1"/>
</dbReference>
<proteinExistence type="predicted"/>
<evidence type="ECO:0000313" key="4">
    <source>
        <dbReference type="EMBL" id="QDU74437.1"/>
    </source>
</evidence>
<organism evidence="4 5">
    <name type="scientific">Bremerella volcania</name>
    <dbReference type="NCBI Taxonomy" id="2527984"/>
    <lineage>
        <taxon>Bacteria</taxon>
        <taxon>Pseudomonadati</taxon>
        <taxon>Planctomycetota</taxon>
        <taxon>Planctomycetia</taxon>
        <taxon>Pirellulales</taxon>
        <taxon>Pirellulaceae</taxon>
        <taxon>Bremerella</taxon>
    </lineage>
</organism>
<dbReference type="InterPro" id="IPR008947">
    <property type="entry name" value="PLipase_C/P1_nuclease_dom_sf"/>
</dbReference>
<dbReference type="Proteomes" id="UP000318626">
    <property type="component" value="Chromosome"/>
</dbReference>
<dbReference type="Gene3D" id="1.10.575.10">
    <property type="entry name" value="P1 Nuclease"/>
    <property type="match status" value="1"/>
</dbReference>
<dbReference type="AlphaFoldDB" id="A0A518C5D3"/>
<feature type="compositionally biased region" description="Basic and acidic residues" evidence="1">
    <location>
        <begin position="293"/>
        <end position="311"/>
    </location>
</feature>
<reference evidence="5" key="1">
    <citation type="submission" date="2019-02" db="EMBL/GenBank/DDBJ databases">
        <title>Deep-cultivation of Planctomycetes and their phenomic and genomic characterization uncovers novel biology.</title>
        <authorList>
            <person name="Wiegand S."/>
            <person name="Jogler M."/>
            <person name="Boedeker C."/>
            <person name="Pinto D."/>
            <person name="Vollmers J."/>
            <person name="Rivas-Marin E."/>
            <person name="Kohn T."/>
            <person name="Peeters S.H."/>
            <person name="Heuer A."/>
            <person name="Rast P."/>
            <person name="Oberbeckmann S."/>
            <person name="Bunk B."/>
            <person name="Jeske O."/>
            <person name="Meyerdierks A."/>
            <person name="Storesund J.E."/>
            <person name="Kallscheuer N."/>
            <person name="Luecker S."/>
            <person name="Lage O.M."/>
            <person name="Pohl T."/>
            <person name="Merkel B.J."/>
            <person name="Hornburger P."/>
            <person name="Mueller R.-W."/>
            <person name="Bruemmer F."/>
            <person name="Labrenz M."/>
            <person name="Spormann A.M."/>
            <person name="Op den Camp H."/>
            <person name="Overmann J."/>
            <person name="Amann R."/>
            <person name="Jetten M.S.M."/>
            <person name="Mascher T."/>
            <person name="Medema M.H."/>
            <person name="Devos D.P."/>
            <person name="Kaster A.-K."/>
            <person name="Ovreas L."/>
            <person name="Rohde M."/>
            <person name="Galperin M.Y."/>
            <person name="Jogler C."/>
        </authorList>
    </citation>
    <scope>NUCLEOTIDE SEQUENCE [LARGE SCALE GENOMIC DNA]</scope>
    <source>
        <strain evidence="5">Pan97</strain>
    </source>
</reference>
<feature type="compositionally biased region" description="Polar residues" evidence="1">
    <location>
        <begin position="321"/>
        <end position="332"/>
    </location>
</feature>
<evidence type="ECO:0000256" key="1">
    <source>
        <dbReference type="SAM" id="MobiDB-lite"/>
    </source>
</evidence>
<name>A0A518C5D3_9BACT</name>
<dbReference type="EMBL" id="CP036289">
    <property type="protein sequence ID" value="QDU74437.1"/>
    <property type="molecule type" value="Genomic_DNA"/>
</dbReference>
<dbReference type="Gene3D" id="1.10.150.20">
    <property type="entry name" value="5' to 3' exonuclease, C-terminal subdomain"/>
    <property type="match status" value="1"/>
</dbReference>
<protein>
    <submittedName>
        <fullName evidence="4">Zinc dependent phospholipase C</fullName>
    </submittedName>
</protein>
<evidence type="ECO:0000259" key="3">
    <source>
        <dbReference type="Pfam" id="PF14229"/>
    </source>
</evidence>
<dbReference type="Pfam" id="PF00882">
    <property type="entry name" value="Zn_dep_PLPC"/>
    <property type="match status" value="1"/>
</dbReference>
<evidence type="ECO:0000313" key="5">
    <source>
        <dbReference type="Proteomes" id="UP000318626"/>
    </source>
</evidence>
<feature type="domain" description="Phospholipase C/D" evidence="2">
    <location>
        <begin position="16"/>
        <end position="137"/>
    </location>
</feature>
<dbReference type="KEGG" id="bvo:Pan97_14440"/>
<gene>
    <name evidence="4" type="ORF">Pan97_14440</name>
</gene>
<dbReference type="Pfam" id="PF14229">
    <property type="entry name" value="DUF4332"/>
    <property type="match status" value="1"/>
</dbReference>
<feature type="compositionally biased region" description="Basic and acidic residues" evidence="1">
    <location>
        <begin position="342"/>
        <end position="352"/>
    </location>
</feature>
<dbReference type="SUPFAM" id="SSF48537">
    <property type="entry name" value="Phospholipase C/P1 nuclease"/>
    <property type="match status" value="1"/>
</dbReference>
<sequence length="623" mass="70567">MHLLFDILYAAHANGTHHKLAMDALNHLPAENSERRRNIFLKHYEPYLRGSKDPDKKFKDFRNHVLHPSQDYWGGAEKAARKWYDLLVEAIRAEKWQEVAYNAGVLSHYYSDPIMPFHTGSSQAENNIHRACEWSISCSYDRLRSAAELRGLPPVRMPSGKNWLEQMVRDGATKSHAHYQTLIDHYNFKLGRRNPPRGLDVNCRDVASEMIGYAIAGLAKILNRAFEEAAHEPPYVLLVVETVFATLEMPVQWVTNRMENAEQAELVRQMFREYQKTGKVERNLPEDVRVVRDELEADMNPDKPQEGERPLYEMPDLPEVSLSSLKLTGTRKTTIKPAPPKPSREIEEEKPKPRVSIPIPSYDEEDDPAPKPVAEKPKPPEPFQPVKGLTIRPKTPEPESEVEEDEIPVKRVQLTRPQPKIDPPKVESPRTEPAKVESPKVDFPPSVSIASREDEQPPVVEPPRERAIQEKKPIEDKPLKFYLNWEDPVVDAPSIGNKTAKRLGGVGIKTVAQLINADPKTVAPKLKAKHITPKLFAEWQAQAVLAYRIPMLRGHDAQLLTACGLKTPEDVAKASAKDLLAEVTEFAETTNGQRIIRSSDPPDLAEVTNWIAWARQARRSQAA</sequence>